<feature type="transmembrane region" description="Helical" evidence="1">
    <location>
        <begin position="66"/>
        <end position="91"/>
    </location>
</feature>
<protein>
    <submittedName>
        <fullName evidence="3">Metallophosphoesterase</fullName>
    </submittedName>
</protein>
<accession>A0A0S6VRS1</accession>
<keyword evidence="1" id="KW-0812">Transmembrane</keyword>
<feature type="transmembrane region" description="Helical" evidence="1">
    <location>
        <begin position="38"/>
        <end position="60"/>
    </location>
</feature>
<dbReference type="InterPro" id="IPR029052">
    <property type="entry name" value="Metallo-depent_PP-like"/>
</dbReference>
<dbReference type="STRING" id="1499966.U14_01246"/>
<dbReference type="Proteomes" id="UP000030700">
    <property type="component" value="Unassembled WGS sequence"/>
</dbReference>
<proteinExistence type="predicted"/>
<dbReference type="SUPFAM" id="SSF56300">
    <property type="entry name" value="Metallo-dependent phosphatases"/>
    <property type="match status" value="1"/>
</dbReference>
<feature type="transmembrane region" description="Helical" evidence="1">
    <location>
        <begin position="6"/>
        <end position="26"/>
    </location>
</feature>
<sequence>MPFFVMFLTILFSVSFGVHYMVLHRLSRIFEFQYSWKVFPLFVLITANFLAVVFLSRVVWNSAMRVWWIAMVTYIGALWITFAVVVVYAMIQLAVHVVLPIPARVSQVVVIGVTLTLVLYSLYNARHIEVHTLEFSSPKLRESLTIVQLTDLHLGALNGASYVERIVAQTNALKPDLVALTGDLVDIGTTADILHGFNNLNAPAFFVWGNHDQFLREDEVKRIFSATPIRILKNETHVFQNALEIIGLDYIERQPEPHNDARPILASLDPRGELFTLLLTHAPLPFEQMDGHAIDLQLAGHTHAGQIVPFNFLVKTRYPMLKGFYTSGERAIYVSSGAGTWGPPMRLGTRSEITVIRLLPLPPDSDQQLLVRNE</sequence>
<feature type="transmembrane region" description="Helical" evidence="1">
    <location>
        <begin position="103"/>
        <end position="123"/>
    </location>
</feature>
<reference evidence="3" key="1">
    <citation type="journal article" date="2015" name="PeerJ">
        <title>First genomic representation of candidate bacterial phylum KSB3 points to enhanced environmental sensing as a trigger of wastewater bulking.</title>
        <authorList>
            <person name="Sekiguchi Y."/>
            <person name="Ohashi A."/>
            <person name="Parks D.H."/>
            <person name="Yamauchi T."/>
            <person name="Tyson G.W."/>
            <person name="Hugenholtz P."/>
        </authorList>
    </citation>
    <scope>NUCLEOTIDE SEQUENCE [LARGE SCALE GENOMIC DNA]</scope>
</reference>
<organism evidence="3">
    <name type="scientific">Candidatus Moduliflexus flocculans</name>
    <dbReference type="NCBI Taxonomy" id="1499966"/>
    <lineage>
        <taxon>Bacteria</taxon>
        <taxon>Candidatus Moduliflexota</taxon>
        <taxon>Candidatus Moduliflexia</taxon>
        <taxon>Candidatus Moduliflexales</taxon>
        <taxon>Candidatus Moduliflexaceae</taxon>
    </lineage>
</organism>
<keyword evidence="1" id="KW-0472">Membrane</keyword>
<gene>
    <name evidence="3" type="ORF">U14_01246</name>
</gene>
<dbReference type="EMBL" id="DF820455">
    <property type="protein sequence ID" value="GAK50021.1"/>
    <property type="molecule type" value="Genomic_DNA"/>
</dbReference>
<name>A0A0S6VRS1_9BACT</name>
<evidence type="ECO:0000313" key="4">
    <source>
        <dbReference type="Proteomes" id="UP000030700"/>
    </source>
</evidence>
<dbReference type="CDD" id="cd07385">
    <property type="entry name" value="MPP_YkuE_C"/>
    <property type="match status" value="1"/>
</dbReference>
<dbReference type="GO" id="GO:0016787">
    <property type="term" value="F:hydrolase activity"/>
    <property type="evidence" value="ECO:0007669"/>
    <property type="project" value="InterPro"/>
</dbReference>
<dbReference type="InterPro" id="IPR004843">
    <property type="entry name" value="Calcineurin-like_PHP"/>
</dbReference>
<keyword evidence="1" id="KW-1133">Transmembrane helix</keyword>
<feature type="domain" description="Calcineurin-like phosphoesterase" evidence="2">
    <location>
        <begin position="145"/>
        <end position="304"/>
    </location>
</feature>
<dbReference type="InterPro" id="IPR051158">
    <property type="entry name" value="Metallophosphoesterase_sf"/>
</dbReference>
<dbReference type="HOGENOM" id="CLU_025443_0_1_0"/>
<dbReference type="PANTHER" id="PTHR31302">
    <property type="entry name" value="TRANSMEMBRANE PROTEIN WITH METALLOPHOSPHOESTERASE DOMAIN-RELATED"/>
    <property type="match status" value="1"/>
</dbReference>
<dbReference type="AlphaFoldDB" id="A0A0S6VRS1"/>
<dbReference type="Pfam" id="PF00149">
    <property type="entry name" value="Metallophos"/>
    <property type="match status" value="1"/>
</dbReference>
<dbReference type="Gene3D" id="3.60.21.10">
    <property type="match status" value="1"/>
</dbReference>
<evidence type="ECO:0000313" key="3">
    <source>
        <dbReference type="EMBL" id="GAK50021.1"/>
    </source>
</evidence>
<evidence type="ECO:0000259" key="2">
    <source>
        <dbReference type="Pfam" id="PF00149"/>
    </source>
</evidence>
<dbReference type="PANTHER" id="PTHR31302:SF0">
    <property type="entry name" value="TRANSMEMBRANE PROTEIN WITH METALLOPHOSPHOESTERASE DOMAIN"/>
    <property type="match status" value="1"/>
</dbReference>
<keyword evidence="4" id="KW-1185">Reference proteome</keyword>
<evidence type="ECO:0000256" key="1">
    <source>
        <dbReference type="SAM" id="Phobius"/>
    </source>
</evidence>